<keyword evidence="3" id="KW-1185">Reference proteome</keyword>
<feature type="compositionally biased region" description="Basic and acidic residues" evidence="1">
    <location>
        <begin position="62"/>
        <end position="75"/>
    </location>
</feature>
<proteinExistence type="predicted"/>
<name>A0ABQ1XA50_9BACT</name>
<reference evidence="3" key="1">
    <citation type="journal article" date="2019" name="Int. J. Syst. Evol. Microbiol.">
        <title>The Global Catalogue of Microorganisms (GCM) 10K type strain sequencing project: providing services to taxonomists for standard genome sequencing and annotation.</title>
        <authorList>
            <consortium name="The Broad Institute Genomics Platform"/>
            <consortium name="The Broad Institute Genome Sequencing Center for Infectious Disease"/>
            <person name="Wu L."/>
            <person name="Ma J."/>
        </authorList>
    </citation>
    <scope>NUCLEOTIDE SEQUENCE [LARGE SCALE GENOMIC DNA]</scope>
    <source>
        <strain evidence="3">CGMCC 1.12990</strain>
    </source>
</reference>
<comment type="caution">
    <text evidence="2">The sequence shown here is derived from an EMBL/GenBank/DDBJ whole genome shotgun (WGS) entry which is preliminary data.</text>
</comment>
<gene>
    <name evidence="2" type="ORF">GCM10011378_41680</name>
</gene>
<accession>A0ABQ1XA50</accession>
<evidence type="ECO:0000256" key="1">
    <source>
        <dbReference type="SAM" id="MobiDB-lite"/>
    </source>
</evidence>
<sequence>MYGDLGAATPPVEPAAEQEPLVQIGTRLKSSTWWRLHQYARWAGLDIQEVFDTALTELFDRHPEEADKPLPEKTQQKLLANKKRK</sequence>
<organism evidence="2 3">
    <name type="scientific">Hymenobacter glacieicola</name>
    <dbReference type="NCBI Taxonomy" id="1562124"/>
    <lineage>
        <taxon>Bacteria</taxon>
        <taxon>Pseudomonadati</taxon>
        <taxon>Bacteroidota</taxon>
        <taxon>Cytophagia</taxon>
        <taxon>Cytophagales</taxon>
        <taxon>Hymenobacteraceae</taxon>
        <taxon>Hymenobacter</taxon>
    </lineage>
</organism>
<evidence type="ECO:0000313" key="3">
    <source>
        <dbReference type="Proteomes" id="UP000601361"/>
    </source>
</evidence>
<protein>
    <submittedName>
        <fullName evidence="2">Uncharacterized protein</fullName>
    </submittedName>
</protein>
<feature type="region of interest" description="Disordered" evidence="1">
    <location>
        <begin position="62"/>
        <end position="85"/>
    </location>
</feature>
<dbReference type="EMBL" id="BMGS01000016">
    <property type="protein sequence ID" value="GGG61315.1"/>
    <property type="molecule type" value="Genomic_DNA"/>
</dbReference>
<dbReference type="Proteomes" id="UP000601361">
    <property type="component" value="Unassembled WGS sequence"/>
</dbReference>
<evidence type="ECO:0000313" key="2">
    <source>
        <dbReference type="EMBL" id="GGG61315.1"/>
    </source>
</evidence>